<reference evidence="1" key="1">
    <citation type="journal article" date="2015" name="Nature">
        <title>Complex archaea that bridge the gap between prokaryotes and eukaryotes.</title>
        <authorList>
            <person name="Spang A."/>
            <person name="Saw J.H."/>
            <person name="Jorgensen S.L."/>
            <person name="Zaremba-Niedzwiedzka K."/>
            <person name="Martijn J."/>
            <person name="Lind A.E."/>
            <person name="van Eijk R."/>
            <person name="Schleper C."/>
            <person name="Guy L."/>
            <person name="Ettema T.J."/>
        </authorList>
    </citation>
    <scope>NUCLEOTIDE SEQUENCE</scope>
</reference>
<sequence length="81" mass="9739">LHNRVLGLMKFKYVHFVKTEDKPKTFVWSCRNNNSDDELGVVKWYAPWRSYCYFPTVQAVYSEGCLVDIRRFITEQMKARK</sequence>
<feature type="non-terminal residue" evidence="1">
    <location>
        <position position="1"/>
    </location>
</feature>
<evidence type="ECO:0000313" key="1">
    <source>
        <dbReference type="EMBL" id="KKK99137.1"/>
    </source>
</evidence>
<organism evidence="1">
    <name type="scientific">marine sediment metagenome</name>
    <dbReference type="NCBI Taxonomy" id="412755"/>
    <lineage>
        <taxon>unclassified sequences</taxon>
        <taxon>metagenomes</taxon>
        <taxon>ecological metagenomes</taxon>
    </lineage>
</organism>
<dbReference type="AlphaFoldDB" id="A0A0F8ZYU1"/>
<gene>
    <name evidence="1" type="ORF">LCGC14_2635780</name>
</gene>
<protein>
    <submittedName>
        <fullName evidence="1">Uncharacterized protein</fullName>
    </submittedName>
</protein>
<comment type="caution">
    <text evidence="1">The sequence shown here is derived from an EMBL/GenBank/DDBJ whole genome shotgun (WGS) entry which is preliminary data.</text>
</comment>
<proteinExistence type="predicted"/>
<name>A0A0F8ZYU1_9ZZZZ</name>
<accession>A0A0F8ZYU1</accession>
<dbReference type="EMBL" id="LAZR01045327">
    <property type="protein sequence ID" value="KKK99137.1"/>
    <property type="molecule type" value="Genomic_DNA"/>
</dbReference>